<reference evidence="1 2" key="1">
    <citation type="journal article" date="2013" name="J. Mol. Microbiol. Biotechnol.">
        <title>Analysis of the Complete Genomes of Acholeplasma brassicae , A. palmae and A. laidlawii and Their Comparison to the Obligate Parasites from ' Candidatus Phytoplasma'.</title>
        <authorList>
            <person name="Kube M."/>
            <person name="Siewert C."/>
            <person name="Migdoll A.M."/>
            <person name="Duduk B."/>
            <person name="Holz S."/>
            <person name="Rabus R."/>
            <person name="Seemuller E."/>
            <person name="Mitrovic J."/>
            <person name="Muller I."/>
            <person name="Buttner C."/>
            <person name="Reinhardt R."/>
        </authorList>
    </citation>
    <scope>NUCLEOTIDE SEQUENCE [LARGE SCALE GENOMIC DNA]</scope>
    <source>
        <strain evidence="2">0502</strain>
    </source>
</reference>
<dbReference type="OrthoDB" id="384488at2"/>
<dbReference type="Pfam" id="PF13412">
    <property type="entry name" value="HTH_24"/>
    <property type="match status" value="1"/>
</dbReference>
<evidence type="ECO:0000313" key="1">
    <source>
        <dbReference type="EMBL" id="CCV65098.1"/>
    </source>
</evidence>
<dbReference type="SUPFAM" id="SSF46785">
    <property type="entry name" value="Winged helix' DNA-binding domain"/>
    <property type="match status" value="1"/>
</dbReference>
<sequence>MNKNQFFKPTVLYKEYMILDMIEKDSRVTQREISKEIGIALSMVNDHLDQFEKEKLVKRIKHSTKHVEYLITKIGIERRKVLNIGYLNATKELYFQAKDTFEKFLAQVKDKGFTNILLYGAGEVAEMILHAIMTSKTNEVNVLAVIDDDLSKVGQKIGNYVIIPRESIHDFEHDGILITTYTKKDLIKDKLLQIDYPIENIIEFFE</sequence>
<dbReference type="SUPFAM" id="SSF53335">
    <property type="entry name" value="S-adenosyl-L-methionine-dependent methyltransferases"/>
    <property type="match status" value="1"/>
</dbReference>
<dbReference type="Proteomes" id="UP000032737">
    <property type="component" value="Chromosome"/>
</dbReference>
<proteinExistence type="predicted"/>
<dbReference type="InterPro" id="IPR029063">
    <property type="entry name" value="SAM-dependent_MTases_sf"/>
</dbReference>
<dbReference type="AlphaFoldDB" id="U4KQS6"/>
<dbReference type="Gene3D" id="3.40.50.720">
    <property type="entry name" value="NAD(P)-binding Rossmann-like Domain"/>
    <property type="match status" value="1"/>
</dbReference>
<name>U4KQS6_9MOLU</name>
<dbReference type="STRING" id="61635.BN85300770"/>
<dbReference type="InterPro" id="IPR036390">
    <property type="entry name" value="WH_DNA-bd_sf"/>
</dbReference>
<keyword evidence="2" id="KW-1185">Reference proteome</keyword>
<dbReference type="RefSeq" id="WP_030003968.1">
    <property type="nucleotide sequence ID" value="NC_022549.1"/>
</dbReference>
<accession>U4KQS6</accession>
<organism evidence="1 2">
    <name type="scientific">Acholeplasma brassicae</name>
    <dbReference type="NCBI Taxonomy" id="61635"/>
    <lineage>
        <taxon>Bacteria</taxon>
        <taxon>Bacillati</taxon>
        <taxon>Mycoplasmatota</taxon>
        <taxon>Mollicutes</taxon>
        <taxon>Acholeplasmatales</taxon>
        <taxon>Acholeplasmataceae</taxon>
        <taxon>Acholeplasma</taxon>
    </lineage>
</organism>
<dbReference type="InterPro" id="IPR036388">
    <property type="entry name" value="WH-like_DNA-bd_sf"/>
</dbReference>
<dbReference type="KEGG" id="abra:BN85300770"/>
<evidence type="ECO:0000313" key="2">
    <source>
        <dbReference type="Proteomes" id="UP000032737"/>
    </source>
</evidence>
<dbReference type="EMBL" id="FO681348">
    <property type="protein sequence ID" value="CCV65098.1"/>
    <property type="molecule type" value="Genomic_DNA"/>
</dbReference>
<dbReference type="HOGENOM" id="CLU_110169_0_0_14"/>
<dbReference type="Gene3D" id="1.10.10.10">
    <property type="entry name" value="Winged helix-like DNA-binding domain superfamily/Winged helix DNA-binding domain"/>
    <property type="match status" value="1"/>
</dbReference>
<gene>
    <name evidence="1" type="ORF">BN85300770</name>
</gene>
<protein>
    <submittedName>
        <fullName evidence="1">Transcriptional regulator, MarR family</fullName>
    </submittedName>
</protein>